<dbReference type="Proteomes" id="UP001501138">
    <property type="component" value="Unassembled WGS sequence"/>
</dbReference>
<evidence type="ECO:0000313" key="3">
    <source>
        <dbReference type="Proteomes" id="UP001501138"/>
    </source>
</evidence>
<comment type="caution">
    <text evidence="2">The sequence shown here is derived from an EMBL/GenBank/DDBJ whole genome shotgun (WGS) entry which is preliminary data.</text>
</comment>
<accession>A0ABN2JWA4</accession>
<dbReference type="Gene3D" id="3.40.50.1010">
    <property type="entry name" value="5'-nuclease"/>
    <property type="match status" value="1"/>
</dbReference>
<dbReference type="Pfam" id="PF01936">
    <property type="entry name" value="NYN"/>
    <property type="match status" value="1"/>
</dbReference>
<name>A0ABN2JWA4_9MICO</name>
<dbReference type="EMBL" id="BAAAPM010000010">
    <property type="protein sequence ID" value="GAA1740428.1"/>
    <property type="molecule type" value="Genomic_DNA"/>
</dbReference>
<proteinExistence type="predicted"/>
<evidence type="ECO:0000313" key="2">
    <source>
        <dbReference type="EMBL" id="GAA1740428.1"/>
    </source>
</evidence>
<evidence type="ECO:0000259" key="1">
    <source>
        <dbReference type="Pfam" id="PF01936"/>
    </source>
</evidence>
<feature type="domain" description="NYN" evidence="1">
    <location>
        <begin position="82"/>
        <end position="152"/>
    </location>
</feature>
<organism evidence="2 3">
    <name type="scientific">Isoptericola hypogeus</name>
    <dbReference type="NCBI Taxonomy" id="300179"/>
    <lineage>
        <taxon>Bacteria</taxon>
        <taxon>Bacillati</taxon>
        <taxon>Actinomycetota</taxon>
        <taxon>Actinomycetes</taxon>
        <taxon>Micrococcales</taxon>
        <taxon>Promicromonosporaceae</taxon>
        <taxon>Isoptericola</taxon>
    </lineage>
</organism>
<dbReference type="RefSeq" id="WP_344250646.1">
    <property type="nucleotide sequence ID" value="NZ_BAAAPM010000010.1"/>
</dbReference>
<gene>
    <name evidence="2" type="ORF">GCM10009809_39950</name>
</gene>
<reference evidence="2 3" key="1">
    <citation type="journal article" date="2019" name="Int. J. Syst. Evol. Microbiol.">
        <title>The Global Catalogue of Microorganisms (GCM) 10K type strain sequencing project: providing services to taxonomists for standard genome sequencing and annotation.</title>
        <authorList>
            <consortium name="The Broad Institute Genomics Platform"/>
            <consortium name="The Broad Institute Genome Sequencing Center for Infectious Disease"/>
            <person name="Wu L."/>
            <person name="Ma J."/>
        </authorList>
    </citation>
    <scope>NUCLEOTIDE SEQUENCE [LARGE SCALE GENOMIC DNA]</scope>
    <source>
        <strain evidence="2 3">JCM 15589</strain>
    </source>
</reference>
<sequence length="168" mass="17964">MTTRRKSRRAQRNADLARGRTLHLVDVENICGTGRLTADRVRNARELVAPHPQAPGSHLWVVAASSSDAALALAGWENARRVAQHGKDGADRALLEALDEQVAARYSHVVVYSGDGIFADPLARLSAHGVGTTVVARPEQLSARLRLAARRIVLLPSLVEASATTLAA</sequence>
<keyword evidence="3" id="KW-1185">Reference proteome</keyword>
<protein>
    <recommendedName>
        <fullName evidence="1">NYN domain-containing protein</fullName>
    </recommendedName>
</protein>
<dbReference type="InterPro" id="IPR021139">
    <property type="entry name" value="NYN"/>
</dbReference>